<dbReference type="GO" id="GO:0022857">
    <property type="term" value="F:transmembrane transporter activity"/>
    <property type="evidence" value="ECO:0007669"/>
    <property type="project" value="InterPro"/>
</dbReference>
<dbReference type="Pfam" id="PF25975">
    <property type="entry name" value="CzcB_C"/>
    <property type="match status" value="1"/>
</dbReference>
<dbReference type="Pfam" id="PF25876">
    <property type="entry name" value="HH_MFP_RND"/>
    <property type="match status" value="1"/>
</dbReference>
<dbReference type="SUPFAM" id="SSF111369">
    <property type="entry name" value="HlyD-like secretion proteins"/>
    <property type="match status" value="2"/>
</dbReference>
<comment type="similarity">
    <text evidence="2">Belongs to the membrane fusion protein (MFP) (TC 8.A.1) family.</text>
</comment>
<dbReference type="EMBL" id="CP059732">
    <property type="protein sequence ID" value="QMW00108.1"/>
    <property type="molecule type" value="Genomic_DNA"/>
</dbReference>
<evidence type="ECO:0000256" key="3">
    <source>
        <dbReference type="ARBA" id="ARBA00023054"/>
    </source>
</evidence>
<evidence type="ECO:0000259" key="6">
    <source>
        <dbReference type="Pfam" id="PF25975"/>
    </source>
</evidence>
<name>A0A7G5GML6_9BACT</name>
<evidence type="ECO:0000259" key="4">
    <source>
        <dbReference type="Pfam" id="PF25876"/>
    </source>
</evidence>
<feature type="domain" description="Multidrug resistance protein MdtA-like barrel-sandwich hybrid" evidence="5">
    <location>
        <begin position="66"/>
        <end position="225"/>
    </location>
</feature>
<evidence type="ECO:0000256" key="1">
    <source>
        <dbReference type="ARBA" id="ARBA00004196"/>
    </source>
</evidence>
<feature type="domain" description="CzcB-like C-terminal circularly permuted SH3-like" evidence="6">
    <location>
        <begin position="398"/>
        <end position="438"/>
    </location>
</feature>
<dbReference type="Gene3D" id="2.40.30.170">
    <property type="match status" value="1"/>
</dbReference>
<dbReference type="InterPro" id="IPR058649">
    <property type="entry name" value="CzcB_C"/>
</dbReference>
<organism evidence="7 8">
    <name type="scientific">Spirosoma foliorum</name>
    <dbReference type="NCBI Taxonomy" id="2710596"/>
    <lineage>
        <taxon>Bacteria</taxon>
        <taxon>Pseudomonadati</taxon>
        <taxon>Bacteroidota</taxon>
        <taxon>Cytophagia</taxon>
        <taxon>Cytophagales</taxon>
        <taxon>Cytophagaceae</taxon>
        <taxon>Spirosoma</taxon>
    </lineage>
</organism>
<feature type="domain" description="Multidrug resistance protein MdtA-like alpha-helical hairpin" evidence="4">
    <location>
        <begin position="118"/>
        <end position="201"/>
    </location>
</feature>
<dbReference type="Proteomes" id="UP000515369">
    <property type="component" value="Chromosome"/>
</dbReference>
<dbReference type="RefSeq" id="WP_182457143.1">
    <property type="nucleotide sequence ID" value="NZ_CP059732.1"/>
</dbReference>
<evidence type="ECO:0000259" key="5">
    <source>
        <dbReference type="Pfam" id="PF25917"/>
    </source>
</evidence>
<reference evidence="7 8" key="1">
    <citation type="submission" date="2020-07" db="EMBL/GenBank/DDBJ databases">
        <title>Spirosoma foliorum sp. nov., isolated from the leaves on the Nejang mountain Korea, Republic of.</title>
        <authorList>
            <person name="Ho H."/>
            <person name="Lee Y.-J."/>
            <person name="Nurcahyanto D.-A."/>
            <person name="Kim S.-G."/>
        </authorList>
    </citation>
    <scope>NUCLEOTIDE SEQUENCE [LARGE SCALE GENOMIC DNA]</scope>
    <source>
        <strain evidence="7 8">PL0136</strain>
    </source>
</reference>
<evidence type="ECO:0000256" key="2">
    <source>
        <dbReference type="ARBA" id="ARBA00009477"/>
    </source>
</evidence>
<dbReference type="AlphaFoldDB" id="A0A7G5GML6"/>
<gene>
    <name evidence="7" type="ORF">H3H32_18920</name>
</gene>
<dbReference type="GO" id="GO:0016020">
    <property type="term" value="C:membrane"/>
    <property type="evidence" value="ECO:0007669"/>
    <property type="project" value="InterPro"/>
</dbReference>
<dbReference type="NCBIfam" id="TIGR01730">
    <property type="entry name" value="RND_mfp"/>
    <property type="match status" value="1"/>
</dbReference>
<evidence type="ECO:0000313" key="8">
    <source>
        <dbReference type="Proteomes" id="UP000515369"/>
    </source>
</evidence>
<dbReference type="Pfam" id="PF25917">
    <property type="entry name" value="BSH_RND"/>
    <property type="match status" value="1"/>
</dbReference>
<sequence>MKKKSNRIWWILGGLVVLIVGGLFAAKQTGLIGKPQATEVDFASVKRLDITERVSASGRVQPQVEVKISPDVSGEIIGLYVNEGDPVKAGQLLCRIRPDNYESLLARAKATVNQSRAQLEQSKASVAQSAARLIRAKADYDRNRKLFADKVISSSDLETSEANYNVAKQEVEASNANVRASQFNIQSAEASLRDATENLRKTTIYSPVNGTVSKLNVELGERVVGTSQMAGTEIMRIANLQNMEVRVNVNENDIVRVNLGDTADIEVDSYTTAGRKFKGVVYEIGNTANGLTSASGAASSISTDAVTEFEVKVKILNNSYADLLAEKDKKGYPFKPGMTASVEILTDRKSNVLSVPIAAVTTRGADSTAIDTEKMKDNSNGTVEEKPVAQAEKKDKPKEIVFVNIGGKATLREVKTGISDFENIEVLSGLKEGEQIVSGPFIAVSKKLKNGELVVKRDPKKNKKKEEEKE</sequence>
<dbReference type="InterPro" id="IPR058624">
    <property type="entry name" value="MdtA-like_HH"/>
</dbReference>
<accession>A0A7G5GML6</accession>
<dbReference type="Gene3D" id="2.40.50.100">
    <property type="match status" value="1"/>
</dbReference>
<comment type="subcellular location">
    <subcellularLocation>
        <location evidence="1">Cell envelope</location>
    </subcellularLocation>
</comment>
<dbReference type="InterPro" id="IPR058625">
    <property type="entry name" value="MdtA-like_BSH"/>
</dbReference>
<evidence type="ECO:0000313" key="7">
    <source>
        <dbReference type="EMBL" id="QMW00108.1"/>
    </source>
</evidence>
<proteinExistence type="inferred from homology"/>
<dbReference type="PANTHER" id="PTHR32347:SF14">
    <property type="entry name" value="EFFLUX SYSTEM COMPONENT YKNX-RELATED"/>
    <property type="match status" value="1"/>
</dbReference>
<protein>
    <submittedName>
        <fullName evidence="7">Efflux RND transporter periplasmic adaptor subunit</fullName>
    </submittedName>
</protein>
<keyword evidence="8" id="KW-1185">Reference proteome</keyword>
<dbReference type="Gene3D" id="1.10.287.470">
    <property type="entry name" value="Helix hairpin bin"/>
    <property type="match status" value="1"/>
</dbReference>
<dbReference type="Gene3D" id="2.40.420.20">
    <property type="match status" value="1"/>
</dbReference>
<dbReference type="InterPro" id="IPR050465">
    <property type="entry name" value="UPF0194_transport"/>
</dbReference>
<dbReference type="PANTHER" id="PTHR32347">
    <property type="entry name" value="EFFLUX SYSTEM COMPONENT YKNX-RELATED"/>
    <property type="match status" value="1"/>
</dbReference>
<dbReference type="InterPro" id="IPR006143">
    <property type="entry name" value="RND_pump_MFP"/>
</dbReference>
<dbReference type="GO" id="GO:0030313">
    <property type="term" value="C:cell envelope"/>
    <property type="evidence" value="ECO:0007669"/>
    <property type="project" value="UniProtKB-SubCell"/>
</dbReference>
<dbReference type="KEGG" id="sfol:H3H32_18920"/>
<keyword evidence="3" id="KW-0175">Coiled coil</keyword>